<dbReference type="EMBL" id="JANIBJ010000103">
    <property type="protein sequence ID" value="MCQ8106484.1"/>
    <property type="molecule type" value="Genomic_DNA"/>
</dbReference>
<dbReference type="InterPro" id="IPR047655">
    <property type="entry name" value="Transpos_IS630-like"/>
</dbReference>
<proteinExistence type="predicted"/>
<comment type="caution">
    <text evidence="2">The sequence shown here is derived from an EMBL/GenBank/DDBJ whole genome shotgun (WGS) entry which is preliminary data.</text>
</comment>
<feature type="domain" description="Tc1-like transposase DDE" evidence="1">
    <location>
        <begin position="58"/>
        <end position="189"/>
    </location>
</feature>
<name>A0ABT1TLY8_9GAMM</name>
<sequence>TGLTVTFPTIKRRLKERHWVWKRCRRSLKEKQDPAAFEEGQRVLNALQAKEVSGEIDLFYMDESGFNVDGCIPYAWQRQEKTLALPANTPGRVNVIGLMSRQGTSYFHSVETPVTSSVVAEAMAAFIQSRPANKLTVVIMDNAPVHRKAERENQATWLSGHVWVWFLPTYSPELNLIEILWKKIKYEWLPWAA</sequence>
<evidence type="ECO:0000313" key="3">
    <source>
        <dbReference type="Proteomes" id="UP001524499"/>
    </source>
</evidence>
<dbReference type="NCBIfam" id="NF033545">
    <property type="entry name" value="transpos_IS630"/>
    <property type="match status" value="1"/>
</dbReference>
<dbReference type="Proteomes" id="UP001524499">
    <property type="component" value="Unassembled WGS sequence"/>
</dbReference>
<reference evidence="2 3" key="1">
    <citation type="submission" date="2022-07" db="EMBL/GenBank/DDBJ databases">
        <title>Methylomonas rivi sp. nov., Methylomonas rosea sp. nov., Methylomonas aureus sp. nov. and Methylomonas subterranea sp. nov., four novel methanotrophs isolated from a freshwater creek and the deep terrestrial subsurface.</title>
        <authorList>
            <person name="Abin C."/>
            <person name="Sankaranarayanan K."/>
            <person name="Garner C."/>
            <person name="Sindelar R."/>
            <person name="Kotary K."/>
            <person name="Garner R."/>
            <person name="Barclay S."/>
            <person name="Lawson P."/>
            <person name="Krumholz L."/>
        </authorList>
    </citation>
    <scope>NUCLEOTIDE SEQUENCE [LARGE SCALE GENOMIC DNA]</scope>
    <source>
        <strain evidence="2 3">SURF-2</strain>
    </source>
</reference>
<evidence type="ECO:0000313" key="2">
    <source>
        <dbReference type="EMBL" id="MCQ8106484.1"/>
    </source>
</evidence>
<keyword evidence="3" id="KW-1185">Reference proteome</keyword>
<accession>A0ABT1TLY8</accession>
<dbReference type="InterPro" id="IPR038717">
    <property type="entry name" value="Tc1-like_DDE_dom"/>
</dbReference>
<evidence type="ECO:0000259" key="1">
    <source>
        <dbReference type="Pfam" id="PF13358"/>
    </source>
</evidence>
<gene>
    <name evidence="2" type="ORF">NP590_20475</name>
</gene>
<dbReference type="Pfam" id="PF13358">
    <property type="entry name" value="DDE_3"/>
    <property type="match status" value="1"/>
</dbReference>
<dbReference type="InterPro" id="IPR036397">
    <property type="entry name" value="RNaseH_sf"/>
</dbReference>
<feature type="non-terminal residue" evidence="2">
    <location>
        <position position="193"/>
    </location>
</feature>
<feature type="non-terminal residue" evidence="2">
    <location>
        <position position="1"/>
    </location>
</feature>
<dbReference type="Gene3D" id="3.30.420.10">
    <property type="entry name" value="Ribonuclease H-like superfamily/Ribonuclease H"/>
    <property type="match status" value="1"/>
</dbReference>
<dbReference type="RefSeq" id="WP_256604600.1">
    <property type="nucleotide sequence ID" value="NZ_JANIBJ010000103.1"/>
</dbReference>
<protein>
    <submittedName>
        <fullName evidence="2">IS630 family transposase</fullName>
    </submittedName>
</protein>
<organism evidence="2 3">
    <name type="scientific">Methylomonas subterranea</name>
    <dbReference type="NCBI Taxonomy" id="2952225"/>
    <lineage>
        <taxon>Bacteria</taxon>
        <taxon>Pseudomonadati</taxon>
        <taxon>Pseudomonadota</taxon>
        <taxon>Gammaproteobacteria</taxon>
        <taxon>Methylococcales</taxon>
        <taxon>Methylococcaceae</taxon>
        <taxon>Methylomonas</taxon>
    </lineage>
</organism>